<dbReference type="EMBL" id="LNIX01000020">
    <property type="protein sequence ID" value="OXA44050.1"/>
    <property type="molecule type" value="Genomic_DNA"/>
</dbReference>
<dbReference type="GO" id="GO:0006897">
    <property type="term" value="P:endocytosis"/>
    <property type="evidence" value="ECO:0007669"/>
    <property type="project" value="TreeGrafter"/>
</dbReference>
<feature type="coiled-coil region" evidence="5">
    <location>
        <begin position="133"/>
        <end position="366"/>
    </location>
</feature>
<feature type="domain" description="C2H2-type" evidence="7">
    <location>
        <begin position="49"/>
        <end position="77"/>
    </location>
</feature>
<dbReference type="InterPro" id="IPR013087">
    <property type="entry name" value="Znf_C2H2_type"/>
</dbReference>
<dbReference type="CDD" id="cd15730">
    <property type="entry name" value="FYVE_EEA1"/>
    <property type="match status" value="1"/>
</dbReference>
<gene>
    <name evidence="9" type="ORF">Fcan01_21120</name>
</gene>
<dbReference type="InterPro" id="IPR013083">
    <property type="entry name" value="Znf_RING/FYVE/PHD"/>
</dbReference>
<comment type="caution">
    <text evidence="9">The sequence shown here is derived from an EMBL/GenBank/DDBJ whole genome shotgun (WGS) entry which is preliminary data.</text>
</comment>
<dbReference type="GO" id="GO:0005545">
    <property type="term" value="F:1-phosphatidylinositol binding"/>
    <property type="evidence" value="ECO:0007669"/>
    <property type="project" value="TreeGrafter"/>
</dbReference>
<name>A0A226DFZ2_FOLCA</name>
<evidence type="ECO:0000259" key="7">
    <source>
        <dbReference type="PROSITE" id="PS50157"/>
    </source>
</evidence>
<feature type="domain" description="FYVE-type" evidence="8">
    <location>
        <begin position="772"/>
        <end position="830"/>
    </location>
</feature>
<dbReference type="GO" id="GO:0008270">
    <property type="term" value="F:zinc ion binding"/>
    <property type="evidence" value="ECO:0007669"/>
    <property type="project" value="UniProtKB-KW"/>
</dbReference>
<evidence type="ECO:0000259" key="8">
    <source>
        <dbReference type="PROSITE" id="PS50178"/>
    </source>
</evidence>
<keyword evidence="5" id="KW-0175">Coiled coil</keyword>
<protein>
    <submittedName>
        <fullName evidence="9">Early endosome antigen 1</fullName>
    </submittedName>
</protein>
<dbReference type="PROSITE" id="PS50178">
    <property type="entry name" value="ZF_FYVE"/>
    <property type="match status" value="1"/>
</dbReference>
<evidence type="ECO:0000256" key="6">
    <source>
        <dbReference type="SAM" id="MobiDB-lite"/>
    </source>
</evidence>
<dbReference type="OMA" id="HYEQYHS"/>
<keyword evidence="10" id="KW-1185">Reference proteome</keyword>
<dbReference type="STRING" id="158441.A0A226DFZ2"/>
<dbReference type="PANTHER" id="PTHR23164">
    <property type="entry name" value="EARLY ENDOSOME ANTIGEN 1"/>
    <property type="match status" value="1"/>
</dbReference>
<proteinExistence type="predicted"/>
<dbReference type="Pfam" id="PF01363">
    <property type="entry name" value="FYVE"/>
    <property type="match status" value="1"/>
</dbReference>
<organism evidence="9 10">
    <name type="scientific">Folsomia candida</name>
    <name type="common">Springtail</name>
    <dbReference type="NCBI Taxonomy" id="158441"/>
    <lineage>
        <taxon>Eukaryota</taxon>
        <taxon>Metazoa</taxon>
        <taxon>Ecdysozoa</taxon>
        <taxon>Arthropoda</taxon>
        <taxon>Hexapoda</taxon>
        <taxon>Collembola</taxon>
        <taxon>Entomobryomorpha</taxon>
        <taxon>Isotomoidea</taxon>
        <taxon>Isotomidae</taxon>
        <taxon>Proisotominae</taxon>
        <taxon>Folsomia</taxon>
    </lineage>
</organism>
<feature type="compositionally biased region" description="Basic and acidic residues" evidence="6">
    <location>
        <begin position="11"/>
        <end position="21"/>
    </location>
</feature>
<dbReference type="GO" id="GO:0005769">
    <property type="term" value="C:early endosome"/>
    <property type="evidence" value="ECO:0007669"/>
    <property type="project" value="TreeGrafter"/>
</dbReference>
<feature type="coiled-coil region" evidence="5">
    <location>
        <begin position="420"/>
        <end position="482"/>
    </location>
</feature>
<evidence type="ECO:0000313" key="10">
    <source>
        <dbReference type="Proteomes" id="UP000198287"/>
    </source>
</evidence>
<evidence type="ECO:0000256" key="2">
    <source>
        <dbReference type="ARBA" id="ARBA00022771"/>
    </source>
</evidence>
<feature type="coiled-coil region" evidence="5">
    <location>
        <begin position="508"/>
        <end position="598"/>
    </location>
</feature>
<dbReference type="PANTHER" id="PTHR23164:SF30">
    <property type="entry name" value="EARLY ENDOSOME ANTIGEN 1"/>
    <property type="match status" value="1"/>
</dbReference>
<feature type="region of interest" description="Disordered" evidence="6">
    <location>
        <begin position="11"/>
        <end position="40"/>
    </location>
</feature>
<keyword evidence="1" id="KW-0479">Metal-binding</keyword>
<dbReference type="SUPFAM" id="SSF57903">
    <property type="entry name" value="FYVE/PHD zinc finger"/>
    <property type="match status" value="1"/>
</dbReference>
<evidence type="ECO:0000256" key="5">
    <source>
        <dbReference type="SAM" id="Coils"/>
    </source>
</evidence>
<dbReference type="Gene3D" id="1.20.5.390">
    <property type="entry name" value="L1 transposable element, trimerization domain"/>
    <property type="match status" value="1"/>
</dbReference>
<evidence type="ECO:0000313" key="9">
    <source>
        <dbReference type="EMBL" id="OXA44050.1"/>
    </source>
</evidence>
<dbReference type="AlphaFoldDB" id="A0A226DFZ2"/>
<reference evidence="9 10" key="1">
    <citation type="submission" date="2015-12" db="EMBL/GenBank/DDBJ databases">
        <title>The genome of Folsomia candida.</title>
        <authorList>
            <person name="Faddeeva A."/>
            <person name="Derks M.F."/>
            <person name="Anvar Y."/>
            <person name="Smit S."/>
            <person name="Van Straalen N."/>
            <person name="Roelofs D."/>
        </authorList>
    </citation>
    <scope>NUCLEOTIDE SEQUENCE [LARGE SCALE GENOMIC DNA]</scope>
    <source>
        <strain evidence="9 10">VU population</strain>
        <tissue evidence="9">Whole body</tissue>
    </source>
</reference>
<dbReference type="SUPFAM" id="SSF69979">
    <property type="entry name" value="Eea1 homodimerisation domain"/>
    <property type="match status" value="1"/>
</dbReference>
<dbReference type="SMART" id="SM00064">
    <property type="entry name" value="FYVE"/>
    <property type="match status" value="1"/>
</dbReference>
<feature type="coiled-coil region" evidence="5">
    <location>
        <begin position="663"/>
        <end position="767"/>
    </location>
</feature>
<dbReference type="Gene3D" id="1.10.287.1490">
    <property type="match status" value="1"/>
</dbReference>
<dbReference type="InterPro" id="IPR000306">
    <property type="entry name" value="Znf_FYVE"/>
</dbReference>
<evidence type="ECO:0000256" key="1">
    <source>
        <dbReference type="ARBA" id="ARBA00022723"/>
    </source>
</evidence>
<evidence type="ECO:0000256" key="4">
    <source>
        <dbReference type="PROSITE-ProRule" id="PRU00042"/>
    </source>
</evidence>
<dbReference type="OrthoDB" id="8251707at2759"/>
<dbReference type="InterPro" id="IPR017455">
    <property type="entry name" value="Znf_FYVE-rel"/>
</dbReference>
<accession>A0A226DFZ2</accession>
<dbReference type="PROSITE" id="PS50157">
    <property type="entry name" value="ZINC_FINGER_C2H2_2"/>
    <property type="match status" value="1"/>
</dbReference>
<dbReference type="Proteomes" id="UP000198287">
    <property type="component" value="Unassembled WGS sequence"/>
</dbReference>
<dbReference type="InterPro" id="IPR011011">
    <property type="entry name" value="Znf_FYVE_PHD"/>
</dbReference>
<dbReference type="PROSITE" id="PS00028">
    <property type="entry name" value="ZINC_FINGER_C2H2_1"/>
    <property type="match status" value="1"/>
</dbReference>
<sequence length="832" mass="93039">MFNISKLVNKITERGSSRDGGEPPTTNSATGGGSMSFVTTDDEQHSEGFLCPQCMRAFPSSEILEAHYNATHGQNDIIVEGHGGSEEDESASGSDDLQLLREQIVTLQRCLAEEKSIVEELKNHVVNIQMNHRESTESQEKQFENDKALLNSELLLLRNQLTASLAQVSSMSKENEALKGSVDDLRTQKSNGEQNSVLEEKLVSTQQMLDQVLTSHKKEIEELELKFSQFSETKTSLLTKVQQAEGKVVSLGGIVEEQKKEIDRLKGVVDEGEKTSAEKLAQVNNLLTETTQRKSSLETSCATLTEEVKRLNDQQAELCQKFEGGEGAKAALEALQKENNLIKENVSTLTQKNSELSSALENEKKTAASSNQDLNLQLTTARSKLTSLTNTKEDLLAANVALGQQVKEADKKAQLGKGREEELHKKVEQAIAQGKLLEEKTTKLENVVKEKDELLTKSAKERDHLEKQLEQKGTELGEVKSKFETEIAADKLNYHNLLEVKESQDAQVVTLNKKLAEETSALATLQDRYTTLEKTFEEKCSIYDDIVTKCLELDKNVAQLMDKLDQAEERNLASTKINEQHTQRIQELESNLKNSELRGVEITTTLEAKIVELNSLLESEKETNSVKVKEIQSVLNFTNDEMLVTKQSLENMVVREKEGKERFEGMETEMKAALEKLEKVEGEKEALKVQTDAALKEKLELEKMVRSAEDEKAILLEKCLSSESEIEQLALKINGMQRKLDDSYAALQELGRENQSLQMESAKLQGRKWADDSVVTTCPTCSKEFSLTLRKHHCRHCGQIFCSDCSSRTAAVPSCKKPARVCDPCYQELLTK</sequence>
<evidence type="ECO:0000256" key="3">
    <source>
        <dbReference type="ARBA" id="ARBA00022833"/>
    </source>
</evidence>
<keyword evidence="2 4" id="KW-0863">Zinc-finger</keyword>
<dbReference type="Gene3D" id="3.30.40.10">
    <property type="entry name" value="Zinc/RING finger domain, C3HC4 (zinc finger)"/>
    <property type="match status" value="1"/>
</dbReference>
<keyword evidence="3" id="KW-0862">Zinc</keyword>